<gene>
    <name evidence="1" type="ORF">Pan189_30940</name>
</gene>
<protein>
    <submittedName>
        <fullName evidence="1">Flagellin N-methylase</fullName>
    </submittedName>
</protein>
<keyword evidence="1" id="KW-0489">Methyltransferase</keyword>
<keyword evidence="1" id="KW-0808">Transferase</keyword>
<dbReference type="Pfam" id="PF03692">
    <property type="entry name" value="CxxCxxCC"/>
    <property type="match status" value="1"/>
</dbReference>
<dbReference type="PANTHER" id="PTHR35866:SF2">
    <property type="entry name" value="YKGJ FAMILY CYSTEINE CLUSTER PROTEIN"/>
    <property type="match status" value="1"/>
</dbReference>
<dbReference type="KEGG" id="svp:Pan189_30940"/>
<keyword evidence="1" id="KW-0282">Flagellum</keyword>
<dbReference type="RefSeq" id="WP_145364782.1">
    <property type="nucleotide sequence ID" value="NZ_CP036268.1"/>
</dbReference>
<keyword evidence="2" id="KW-1185">Reference proteome</keyword>
<dbReference type="OrthoDB" id="9810361at2"/>
<dbReference type="Proteomes" id="UP000317318">
    <property type="component" value="Chromosome"/>
</dbReference>
<dbReference type="InterPro" id="IPR005358">
    <property type="entry name" value="Puta_zinc/iron-chelating_dom"/>
</dbReference>
<dbReference type="GO" id="GO:0032259">
    <property type="term" value="P:methylation"/>
    <property type="evidence" value="ECO:0007669"/>
    <property type="project" value="UniProtKB-KW"/>
</dbReference>
<evidence type="ECO:0000313" key="2">
    <source>
        <dbReference type="Proteomes" id="UP000317318"/>
    </source>
</evidence>
<accession>A0A517R490</accession>
<dbReference type="AlphaFoldDB" id="A0A517R490"/>
<keyword evidence="1" id="KW-0969">Cilium</keyword>
<organism evidence="1 2">
    <name type="scientific">Stratiformator vulcanicus</name>
    <dbReference type="NCBI Taxonomy" id="2527980"/>
    <lineage>
        <taxon>Bacteria</taxon>
        <taxon>Pseudomonadati</taxon>
        <taxon>Planctomycetota</taxon>
        <taxon>Planctomycetia</taxon>
        <taxon>Planctomycetales</taxon>
        <taxon>Planctomycetaceae</taxon>
        <taxon>Stratiformator</taxon>
    </lineage>
</organism>
<keyword evidence="1" id="KW-0966">Cell projection</keyword>
<dbReference type="GO" id="GO:0008168">
    <property type="term" value="F:methyltransferase activity"/>
    <property type="evidence" value="ECO:0007669"/>
    <property type="project" value="UniProtKB-KW"/>
</dbReference>
<proteinExistence type="predicted"/>
<dbReference type="PANTHER" id="PTHR35866">
    <property type="entry name" value="PUTATIVE-RELATED"/>
    <property type="match status" value="1"/>
</dbReference>
<evidence type="ECO:0000313" key="1">
    <source>
        <dbReference type="EMBL" id="QDT38698.1"/>
    </source>
</evidence>
<dbReference type="EMBL" id="CP036268">
    <property type="protein sequence ID" value="QDT38698.1"/>
    <property type="molecule type" value="Genomic_DNA"/>
</dbReference>
<reference evidence="1 2" key="1">
    <citation type="submission" date="2019-02" db="EMBL/GenBank/DDBJ databases">
        <title>Deep-cultivation of Planctomycetes and their phenomic and genomic characterization uncovers novel biology.</title>
        <authorList>
            <person name="Wiegand S."/>
            <person name="Jogler M."/>
            <person name="Boedeker C."/>
            <person name="Pinto D."/>
            <person name="Vollmers J."/>
            <person name="Rivas-Marin E."/>
            <person name="Kohn T."/>
            <person name="Peeters S.H."/>
            <person name="Heuer A."/>
            <person name="Rast P."/>
            <person name="Oberbeckmann S."/>
            <person name="Bunk B."/>
            <person name="Jeske O."/>
            <person name="Meyerdierks A."/>
            <person name="Storesund J.E."/>
            <person name="Kallscheuer N."/>
            <person name="Luecker S."/>
            <person name="Lage O.M."/>
            <person name="Pohl T."/>
            <person name="Merkel B.J."/>
            <person name="Hornburger P."/>
            <person name="Mueller R.-W."/>
            <person name="Bruemmer F."/>
            <person name="Labrenz M."/>
            <person name="Spormann A.M."/>
            <person name="Op den Camp H."/>
            <person name="Overmann J."/>
            <person name="Amann R."/>
            <person name="Jetten M.S.M."/>
            <person name="Mascher T."/>
            <person name="Medema M.H."/>
            <person name="Devos D.P."/>
            <person name="Kaster A.-K."/>
            <person name="Ovreas L."/>
            <person name="Rohde M."/>
            <person name="Galperin M.Y."/>
            <person name="Jogler C."/>
        </authorList>
    </citation>
    <scope>NUCLEOTIDE SEQUENCE [LARGE SCALE GENOMIC DNA]</scope>
    <source>
        <strain evidence="1 2">Pan189</strain>
    </source>
</reference>
<sequence>MSLPIDLPVLQNWSCHNCGGCCRQHLVEITAAEKDRIEKQRWADDTALGPGTPAVVPLSPRQKRWRLNQRPDGACVFLDENGLCRIHAKFGEAAKPLACRVYPYAFHPAGKNRVTVSLRYSCPSVVGNRGASAKESAQEIRKIGREVVPKKKQDYPAPRISAHESVGWEDVGRFVTALDATFDREQPVLHNLLTAVFWMSIVDQAKFEDVRGKRLEEFLDLIIAGAAAEVPDDLGEFDPPSRMGRLQFRIRLGYYARRDTAAMMATGLRGRWRLLSAALGLARGKGQLPMLRDDLPRVPFEALEQSFGPLPESTDALFARYFRTKITGMHFCGRAYYDRPLCEGLFSLALVFPITLYLARWIAAADGRSTLSDDDLAHALTIADHNHGYSEALGSTFATRQVRQLMTLGDLPKLCVWYAR</sequence>
<name>A0A517R490_9PLAN</name>